<proteinExistence type="predicted"/>
<dbReference type="Gene3D" id="2.60.120.260">
    <property type="entry name" value="Galactose-binding domain-like"/>
    <property type="match status" value="1"/>
</dbReference>
<sequence length="1153" mass="129404">MSISGSSVGRLAALNTKGMLTLYGATRKLSYYTSDINQTSFSTENNLTKAQSWSEPNPTSFPLVPYTSGVQYDPYTDTFIRNEGTSIVEIDYKTNKKINSISVSNLSGYDQQNAILIGIGGESFFYYLIKGTGELYKISRNFVGSPTLIGSIPKGSYIATWALGGFFHHENLYVLNGLGNLVEISIPNPLTTRTIFTGVTGQSFLFPLLTYHPEQVLYGKVYFTLCDFKGANYQIFKMDLGKAPNQPVPLSYKGTKEAPYANGSNEPSFSWTFTDADPGDQATAYQVIIQDGNTGAVIHDTGKVFSRSLRYFYKGPALSWNRLYCWRVKVWDENQLESLWSIDQYFIPNQQPKIYDLTGSHYYDQVTVGLTPRLSFKVVDQDTYPIQGFYISIKETSPTPRDVLTYRFIETANPWYDVPEGLLQADCIYSWEAVAKDRFGVVSNLQSAYFRTTSRLSAPFLLSPPNGIRTGPSPSFQASIVHDPIGDHQHFRLQLASDESYSGIVATYSTQDDPAGWEVFDGEEWHSFPMGGVRRQRQLVQNADFAIHGDSATSIPCWSPQNHWSYEDRLEVIDLTEGTKALRVVNGSGRNDWGMRQLLKGWKAGDKLKITLDAHMIRFGSAAVLKVLMQSTDGMRLNETVLSLTERSEQFQTYVAELVLPDGQSLDVLYLYIRFDGNQTTGSECLIRSITAEVLYVVGYQEVRFTPITPLPADRYWWRMNAISNEQGTISDSTEQRRLQNYFIVSSDTSKDPMGSWHFGLDASSYQYDYDIELYPDAYPDGSYIIEARAASPDTQLQLTKYFTGEAGKYYLVMIKVMSNYPDIPLMINTLKGPSTTQINTWQTLHMKIQGGGNLLEFTIPALQTASDQVTRLSQICIYEISQAEFERIDVDPGWSGDNLLLRYPHIQGTVNLAQARSVSTSDELSFHLKTPVQTSQAAHYLTLNAVWKHPSAESRRMSVPFDMGQVIYESAGGEWMTVSDAKTITTGMGSVHLPFRGTGIRWHGKKTPHSFIAYVLIDDVFLAEIDQFAESEEDAVLFEKADLPYGSHSITILTTQLANPRCEQPVYRTHIRSFDILLDEPPATIALVACNNGYDQKPTWEDLTHSLLHSTAHTFANKRKTASKWGINVRMVISATGTYSPVEVDGFGFSFE</sequence>
<dbReference type="RefSeq" id="WP_122918116.1">
    <property type="nucleotide sequence ID" value="NZ_RHHQ01000008.1"/>
</dbReference>
<organism evidence="1 2">
    <name type="scientific">Brevibacillus fluminis</name>
    <dbReference type="NCBI Taxonomy" id="511487"/>
    <lineage>
        <taxon>Bacteria</taxon>
        <taxon>Bacillati</taxon>
        <taxon>Bacillota</taxon>
        <taxon>Bacilli</taxon>
        <taxon>Bacillales</taxon>
        <taxon>Paenibacillaceae</taxon>
        <taxon>Brevibacillus</taxon>
    </lineage>
</organism>
<protein>
    <submittedName>
        <fullName evidence="1">Uncharacterized protein</fullName>
    </submittedName>
</protein>
<evidence type="ECO:0000313" key="2">
    <source>
        <dbReference type="Proteomes" id="UP000271031"/>
    </source>
</evidence>
<dbReference type="OrthoDB" id="7820733at2"/>
<dbReference type="Gene3D" id="2.60.40.10">
    <property type="entry name" value="Immunoglobulins"/>
    <property type="match status" value="1"/>
</dbReference>
<accession>A0A3M8DP17</accession>
<keyword evidence="2" id="KW-1185">Reference proteome</keyword>
<gene>
    <name evidence="1" type="ORF">EDM56_11940</name>
</gene>
<reference evidence="1 2" key="1">
    <citation type="submission" date="2018-10" db="EMBL/GenBank/DDBJ databases">
        <title>Phylogenomics of Brevibacillus.</title>
        <authorList>
            <person name="Dunlap C."/>
        </authorList>
    </citation>
    <scope>NUCLEOTIDE SEQUENCE [LARGE SCALE GENOMIC DNA]</scope>
    <source>
        <strain evidence="1 2">JCM 15716</strain>
    </source>
</reference>
<evidence type="ECO:0000313" key="1">
    <source>
        <dbReference type="EMBL" id="RNB89862.1"/>
    </source>
</evidence>
<dbReference type="Proteomes" id="UP000271031">
    <property type="component" value="Unassembled WGS sequence"/>
</dbReference>
<comment type="caution">
    <text evidence="1">The sequence shown here is derived from an EMBL/GenBank/DDBJ whole genome shotgun (WGS) entry which is preliminary data.</text>
</comment>
<dbReference type="Pfam" id="PF25788">
    <property type="entry name" value="Ig_Rha78A_N"/>
    <property type="match status" value="1"/>
</dbReference>
<dbReference type="AlphaFoldDB" id="A0A3M8DP17"/>
<dbReference type="EMBL" id="RHHQ01000008">
    <property type="protein sequence ID" value="RNB89862.1"/>
    <property type="molecule type" value="Genomic_DNA"/>
</dbReference>
<dbReference type="InterPro" id="IPR013783">
    <property type="entry name" value="Ig-like_fold"/>
</dbReference>
<name>A0A3M8DP17_9BACL</name>